<name>A0A9E7KBD0_9LILI</name>
<dbReference type="EMBL" id="CP097508">
    <property type="protein sequence ID" value="URE10969.1"/>
    <property type="molecule type" value="Genomic_DNA"/>
</dbReference>
<dbReference type="Proteomes" id="UP001055439">
    <property type="component" value="Chromosome 6"/>
</dbReference>
<accession>A0A9E7KBD0</accession>
<feature type="compositionally biased region" description="Low complexity" evidence="1">
    <location>
        <begin position="51"/>
        <end position="62"/>
    </location>
</feature>
<evidence type="ECO:0000313" key="2">
    <source>
        <dbReference type="EMBL" id="URE10969.1"/>
    </source>
</evidence>
<organism evidence="2 3">
    <name type="scientific">Musa troglodytarum</name>
    <name type="common">fe'i banana</name>
    <dbReference type="NCBI Taxonomy" id="320322"/>
    <lineage>
        <taxon>Eukaryota</taxon>
        <taxon>Viridiplantae</taxon>
        <taxon>Streptophyta</taxon>
        <taxon>Embryophyta</taxon>
        <taxon>Tracheophyta</taxon>
        <taxon>Spermatophyta</taxon>
        <taxon>Magnoliopsida</taxon>
        <taxon>Liliopsida</taxon>
        <taxon>Zingiberales</taxon>
        <taxon>Musaceae</taxon>
        <taxon>Musa</taxon>
    </lineage>
</organism>
<feature type="compositionally biased region" description="Pro residues" evidence="1">
    <location>
        <begin position="32"/>
        <end position="44"/>
    </location>
</feature>
<dbReference type="AlphaFoldDB" id="A0A9E7KBD0"/>
<feature type="region of interest" description="Disordered" evidence="1">
    <location>
        <begin position="1"/>
        <end position="77"/>
    </location>
</feature>
<proteinExistence type="predicted"/>
<sequence>MHGREGEERKRRQHMWPVPAPGTALSASSAAHPPPPPPPPPPTLAQPENASSESDSPLSSRDSFLKNPEIPGHASASFSVVNVEVGYEYRTLMNDRRK</sequence>
<reference evidence="2" key="1">
    <citation type="submission" date="2022-05" db="EMBL/GenBank/DDBJ databases">
        <title>The Musa troglodytarum L. genome provides insights into the mechanism of non-climacteric behaviour and enrichment of carotenoids.</title>
        <authorList>
            <person name="Wang J."/>
        </authorList>
    </citation>
    <scope>NUCLEOTIDE SEQUENCE</scope>
    <source>
        <tissue evidence="2">Leaf</tissue>
    </source>
</reference>
<keyword evidence="3" id="KW-1185">Reference proteome</keyword>
<protein>
    <submittedName>
        <fullName evidence="2">Uncharacterized protein</fullName>
    </submittedName>
</protein>
<gene>
    <name evidence="2" type="ORF">MUK42_33926</name>
</gene>
<evidence type="ECO:0000256" key="1">
    <source>
        <dbReference type="SAM" id="MobiDB-lite"/>
    </source>
</evidence>
<feature type="compositionally biased region" description="Basic and acidic residues" evidence="1">
    <location>
        <begin position="1"/>
        <end position="10"/>
    </location>
</feature>
<evidence type="ECO:0000313" key="3">
    <source>
        <dbReference type="Proteomes" id="UP001055439"/>
    </source>
</evidence>